<reference evidence="1" key="1">
    <citation type="journal article" date="2022" name="Int. J. Mol. Sci.">
        <title>Draft Genome of Tanacetum Coccineum: Genomic Comparison of Closely Related Tanacetum-Family Plants.</title>
        <authorList>
            <person name="Yamashiro T."/>
            <person name="Shiraishi A."/>
            <person name="Nakayama K."/>
            <person name="Satake H."/>
        </authorList>
    </citation>
    <scope>NUCLEOTIDE SEQUENCE</scope>
</reference>
<organism evidence="1 2">
    <name type="scientific">Tanacetum coccineum</name>
    <dbReference type="NCBI Taxonomy" id="301880"/>
    <lineage>
        <taxon>Eukaryota</taxon>
        <taxon>Viridiplantae</taxon>
        <taxon>Streptophyta</taxon>
        <taxon>Embryophyta</taxon>
        <taxon>Tracheophyta</taxon>
        <taxon>Spermatophyta</taxon>
        <taxon>Magnoliopsida</taxon>
        <taxon>eudicotyledons</taxon>
        <taxon>Gunneridae</taxon>
        <taxon>Pentapetalae</taxon>
        <taxon>asterids</taxon>
        <taxon>campanulids</taxon>
        <taxon>Asterales</taxon>
        <taxon>Asteraceae</taxon>
        <taxon>Asteroideae</taxon>
        <taxon>Anthemideae</taxon>
        <taxon>Anthemidinae</taxon>
        <taxon>Tanacetum</taxon>
    </lineage>
</organism>
<evidence type="ECO:0000313" key="2">
    <source>
        <dbReference type="Proteomes" id="UP001151760"/>
    </source>
</evidence>
<proteinExistence type="predicted"/>
<reference evidence="1" key="2">
    <citation type="submission" date="2022-01" db="EMBL/GenBank/DDBJ databases">
        <authorList>
            <person name="Yamashiro T."/>
            <person name="Shiraishi A."/>
            <person name="Satake H."/>
            <person name="Nakayama K."/>
        </authorList>
    </citation>
    <scope>NUCLEOTIDE SEQUENCE</scope>
</reference>
<name>A0ABQ5H5W5_9ASTR</name>
<comment type="caution">
    <text evidence="1">The sequence shown here is derived from an EMBL/GenBank/DDBJ whole genome shotgun (WGS) entry which is preliminary data.</text>
</comment>
<dbReference type="Proteomes" id="UP001151760">
    <property type="component" value="Unassembled WGS sequence"/>
</dbReference>
<protein>
    <submittedName>
        <fullName evidence="1">Uncharacterized protein</fullName>
    </submittedName>
</protein>
<keyword evidence="2" id="KW-1185">Reference proteome</keyword>
<accession>A0ABQ5H5W5</accession>
<sequence>MKDAFEQNDVYLDEIENQNDLLKDQLLEASLTADIKNLVITSCMELRNKDLHDEIKRISKESNDVSFEVTQGLLSSKAEKDQFLKEINSFENSIGNPERKVCAN</sequence>
<gene>
    <name evidence="1" type="ORF">Tco_1057610</name>
</gene>
<evidence type="ECO:0000313" key="1">
    <source>
        <dbReference type="EMBL" id="GJT83268.1"/>
    </source>
</evidence>
<dbReference type="EMBL" id="BQNB010019247">
    <property type="protein sequence ID" value="GJT83268.1"/>
    <property type="molecule type" value="Genomic_DNA"/>
</dbReference>